<evidence type="ECO:0000313" key="2">
    <source>
        <dbReference type="EMBL" id="MDL2080747.1"/>
    </source>
</evidence>
<dbReference type="Proteomes" id="UP001241926">
    <property type="component" value="Unassembled WGS sequence"/>
</dbReference>
<sequence>MSGSTKYSSSFSISSGETKSKSWSKSGSYMCYNSVGLLSYSGGTYQTPAAHC</sequence>
<gene>
    <name evidence="2" type="ORF">QNN03_30305</name>
</gene>
<dbReference type="EMBL" id="JASJUS010000037">
    <property type="protein sequence ID" value="MDL2080747.1"/>
    <property type="molecule type" value="Genomic_DNA"/>
</dbReference>
<organism evidence="2 3">
    <name type="scientific">Streptomyces fuscus</name>
    <dbReference type="NCBI Taxonomy" id="3048495"/>
    <lineage>
        <taxon>Bacteria</taxon>
        <taxon>Bacillati</taxon>
        <taxon>Actinomycetota</taxon>
        <taxon>Actinomycetes</taxon>
        <taxon>Kitasatosporales</taxon>
        <taxon>Streptomycetaceae</taxon>
        <taxon>Streptomyces</taxon>
    </lineage>
</organism>
<keyword evidence="3" id="KW-1185">Reference proteome</keyword>
<reference evidence="2 3" key="1">
    <citation type="submission" date="2023-05" db="EMBL/GenBank/DDBJ databases">
        <title>Streptomyces fuscus sp. nov., a brown-black pigment producing actinomyces isolated from dry sand of Sea duck farm.</title>
        <authorList>
            <person name="Xie J."/>
            <person name="Shen N."/>
        </authorList>
    </citation>
    <scope>NUCLEOTIDE SEQUENCE [LARGE SCALE GENOMIC DNA]</scope>
    <source>
        <strain evidence="2 3">GXMU-J15</strain>
    </source>
</reference>
<evidence type="ECO:0000256" key="1">
    <source>
        <dbReference type="SAM" id="MobiDB-lite"/>
    </source>
</evidence>
<proteinExistence type="predicted"/>
<protein>
    <submittedName>
        <fullName evidence="2">Uncharacterized protein</fullName>
    </submittedName>
</protein>
<dbReference type="RefSeq" id="WP_285436353.1">
    <property type="nucleotide sequence ID" value="NZ_JASJUS010000037.1"/>
</dbReference>
<name>A0ABT7JAH1_9ACTN</name>
<comment type="caution">
    <text evidence="2">The sequence shown here is derived from an EMBL/GenBank/DDBJ whole genome shotgun (WGS) entry which is preliminary data.</text>
</comment>
<accession>A0ABT7JAH1</accession>
<feature type="region of interest" description="Disordered" evidence="1">
    <location>
        <begin position="1"/>
        <end position="26"/>
    </location>
</feature>
<evidence type="ECO:0000313" key="3">
    <source>
        <dbReference type="Proteomes" id="UP001241926"/>
    </source>
</evidence>